<sequence>MHMQSSVYSGLSEKVSWVLWRMHSHLLETSKQPDPSGLLVLT</sequence>
<organism evidence="1">
    <name type="scientific">Anguilla anguilla</name>
    <name type="common">European freshwater eel</name>
    <name type="synonym">Muraena anguilla</name>
    <dbReference type="NCBI Taxonomy" id="7936"/>
    <lineage>
        <taxon>Eukaryota</taxon>
        <taxon>Metazoa</taxon>
        <taxon>Chordata</taxon>
        <taxon>Craniata</taxon>
        <taxon>Vertebrata</taxon>
        <taxon>Euteleostomi</taxon>
        <taxon>Actinopterygii</taxon>
        <taxon>Neopterygii</taxon>
        <taxon>Teleostei</taxon>
        <taxon>Anguilliformes</taxon>
        <taxon>Anguillidae</taxon>
        <taxon>Anguilla</taxon>
    </lineage>
</organism>
<accession>A0A0E9R6C5</accession>
<evidence type="ECO:0000313" key="1">
    <source>
        <dbReference type="EMBL" id="JAH24674.1"/>
    </source>
</evidence>
<protein>
    <submittedName>
        <fullName evidence="1">Uncharacterized protein</fullName>
    </submittedName>
</protein>
<name>A0A0E9R6C5_ANGAN</name>
<reference evidence="1" key="1">
    <citation type="submission" date="2014-11" db="EMBL/GenBank/DDBJ databases">
        <authorList>
            <person name="Amaro Gonzalez C."/>
        </authorList>
    </citation>
    <scope>NUCLEOTIDE SEQUENCE</scope>
</reference>
<reference evidence="1" key="2">
    <citation type="journal article" date="2015" name="Fish Shellfish Immunol.">
        <title>Early steps in the European eel (Anguilla anguilla)-Vibrio vulnificus interaction in the gills: Role of the RtxA13 toxin.</title>
        <authorList>
            <person name="Callol A."/>
            <person name="Pajuelo D."/>
            <person name="Ebbesson L."/>
            <person name="Teles M."/>
            <person name="MacKenzie S."/>
            <person name="Amaro C."/>
        </authorList>
    </citation>
    <scope>NUCLEOTIDE SEQUENCE</scope>
</reference>
<dbReference type="EMBL" id="GBXM01083903">
    <property type="protein sequence ID" value="JAH24674.1"/>
    <property type="molecule type" value="Transcribed_RNA"/>
</dbReference>
<dbReference type="AlphaFoldDB" id="A0A0E9R6C5"/>
<proteinExistence type="predicted"/>